<feature type="compositionally biased region" description="Low complexity" evidence="1">
    <location>
        <begin position="453"/>
        <end position="484"/>
    </location>
</feature>
<feature type="compositionally biased region" description="Low complexity" evidence="1">
    <location>
        <begin position="53"/>
        <end position="62"/>
    </location>
</feature>
<feature type="compositionally biased region" description="Low complexity" evidence="1">
    <location>
        <begin position="1864"/>
        <end position="1882"/>
    </location>
</feature>
<feature type="compositionally biased region" description="Polar residues" evidence="1">
    <location>
        <begin position="1"/>
        <end position="10"/>
    </location>
</feature>
<feature type="compositionally biased region" description="Low complexity" evidence="1">
    <location>
        <begin position="421"/>
        <end position="439"/>
    </location>
</feature>
<feature type="compositionally biased region" description="Pro residues" evidence="1">
    <location>
        <begin position="1848"/>
        <end position="1863"/>
    </location>
</feature>
<feature type="compositionally biased region" description="Basic and acidic residues" evidence="1">
    <location>
        <begin position="442"/>
        <end position="451"/>
    </location>
</feature>
<gene>
    <name evidence="2" type="ORF">TSOC_010414</name>
</gene>
<protein>
    <submittedName>
        <fullName evidence="2">Uncharacterized protein</fullName>
    </submittedName>
</protein>
<feature type="compositionally biased region" description="Pro residues" evidence="1">
    <location>
        <begin position="1883"/>
        <end position="1900"/>
    </location>
</feature>
<organism evidence="2 3">
    <name type="scientific">Tetrabaena socialis</name>
    <dbReference type="NCBI Taxonomy" id="47790"/>
    <lineage>
        <taxon>Eukaryota</taxon>
        <taxon>Viridiplantae</taxon>
        <taxon>Chlorophyta</taxon>
        <taxon>core chlorophytes</taxon>
        <taxon>Chlorophyceae</taxon>
        <taxon>CS clade</taxon>
        <taxon>Chlamydomonadales</taxon>
        <taxon>Tetrabaenaceae</taxon>
        <taxon>Tetrabaena</taxon>
    </lineage>
</organism>
<feature type="region of interest" description="Disordered" evidence="1">
    <location>
        <begin position="1426"/>
        <end position="1497"/>
    </location>
</feature>
<proteinExistence type="predicted"/>
<dbReference type="Proteomes" id="UP000236333">
    <property type="component" value="Unassembled WGS sequence"/>
</dbReference>
<feature type="compositionally biased region" description="Low complexity" evidence="1">
    <location>
        <begin position="1464"/>
        <end position="1476"/>
    </location>
</feature>
<feature type="compositionally biased region" description="Low complexity" evidence="1">
    <location>
        <begin position="700"/>
        <end position="734"/>
    </location>
</feature>
<evidence type="ECO:0000313" key="3">
    <source>
        <dbReference type="Proteomes" id="UP000236333"/>
    </source>
</evidence>
<dbReference type="OrthoDB" id="549150at2759"/>
<keyword evidence="3" id="KW-1185">Reference proteome</keyword>
<reference evidence="2 3" key="1">
    <citation type="journal article" date="2017" name="Mol. Biol. Evol.">
        <title>The 4-celled Tetrabaena socialis nuclear genome reveals the essential components for genetic control of cell number at the origin of multicellularity in the volvocine lineage.</title>
        <authorList>
            <person name="Featherston J."/>
            <person name="Arakaki Y."/>
            <person name="Hanschen E.R."/>
            <person name="Ferris P.J."/>
            <person name="Michod R.E."/>
            <person name="Olson B.J.S.C."/>
            <person name="Nozaki H."/>
            <person name="Durand P.M."/>
        </authorList>
    </citation>
    <scope>NUCLEOTIDE SEQUENCE [LARGE SCALE GENOMIC DNA]</scope>
    <source>
        <strain evidence="2 3">NIES-571</strain>
    </source>
</reference>
<feature type="compositionally biased region" description="Low complexity" evidence="1">
    <location>
        <begin position="1486"/>
        <end position="1497"/>
    </location>
</feature>
<sequence>MGQASSSSATADVPGSDQADACPGLPAGSAVAQAHVDQAVSPAAAGGRDGDGEAAAATAPGDEAGGTGGAAAAALQPLESLPDLIATEWPAQAGAAAQLLRAAALWLSTSPAPKLGPHRALLGALGDHLSKLPADPLEKLHASLPGAAAAAPAPARTRSAHPAAIPPARAADLAGLEACEPCSGAGGSAAHRYPRATLLAIGCHMAAPSALPLPLHQHLEESRWECLQIGARVALLLLGPRAKGVFRLEQGQCVQDVVVELDVPLLQRHALAKRQASAAPALPPPPPPPGAASVFELALAGRLPGGHPAIAAKRAVARLLAASPPPHELRLAALEAGAAALQAAGLLEPNLATGGPHNLLMLCRQEKGVFSVARLEPQEALGRQASEEYAVRLVCPLLLLAWGRTAVPAADVAAAAADARTASSPPLQPQPLLQPQLSPAHPELEAEESHQRAPAATAPTPDPASEAPSAGPSAAASSSAQPLPHIGGPPAAAGELPWGHVGARAAAAGPDLTLLIEAVFPPAGTKLPHDPRRELLRCIALWLAGSPYPQLGPHAAQLPSLGHRLRLHHADLWPVPGAPKAKLKDVLLGPSGRGVFRLEQHGLRDVVSLDVGALQAAVVAPAALPQPAASGAAGATMAAAASAAGAAAVAVGAAAARAAGEAVALDAQALPAPPAPSMPPASAGTCDAAGMLRTGGGSGLQQPRSSSGGRSSSGDGRSSSGADASARPTAVPAAAPGPGPGPATAPAVGVAAAAGATAPAVGVAAAAEAAWPGPDALPRLRRRAALLLAAMEEPGPEGPHSMKLAHLSTLLQQHEPDAMAELGVSSKETKLWTLLNEEIHGGGGEAGAAASSNPCQVIAGPLMALSDSSGGNEARAACGSGLGYLDATGGESTAGASRVALRTWPQRGGIVGLDVAALLQRAASTSSRQDGAVTSEPAGAEVRECGGPGAAAAAAAVPSLATAAAAASDSPSGQRATPGGESAAAATAKRCLARLIAAGAGSAQQPQGAPSAPGGPSAGWGEAGEAAPPAAADAPPASHPEAAAAGAGTPTHVATTPTAATQPGNGGGAGSSGGGVASLDRQAAGSAAGRAEAVASGQAAPLDRHLASRFPGDDAAAAAKRCVARLLAAAPPPHELSMAHLGADVPRLLGAVRPGKSLRALCGEEPGVFEVELQGKSHYVVRLVCPTMRRLATMEGASATGVEEAVAAAWPGPGPRAVLRRRAALLLAAQEELGPENRPHCMELTDMGQLLRQHEPEALAELRATRPATTLSAWLDDVGDEADLRTGGTGRPAYLRVLPFRDNKLAALDLAALRRCCSSASVANQAMAQELHRAAAATPSPALPPALAAVAAAPTSDSAARPVSAAVPVTARPVPAAPPPAARVISVPIGALAARPVPATAPTAVVAAPRAHAPPREVTACVPASSVQRAGEGSGAPRPSLPVLPVPALGPDQPPRQASALVRATPAAAPAATTPAAPAPGPAPAPATGGASAAPSSAAGFTMPSYVPHPSLLVAVMRVWPGKDETARLRRCAALALAVVADGPAGPCSMLWAQMTQLLRGAVPGAGATKGTLRQALDGAEAAAIAPGLAQPGGRDSDGGAGALLRVVKTTVDDVAVLNLQRLARAALESKLLRRFPGGEPAAAAKRCVARLLAAAPRPHRLHFAQLGEEVPRLLGAARPGKSLRALCGEEPGVFEVELRAPSTYIVRLACPVLTQLAAVAAGAVPWPQAPHAPPPAPAAPAPRPVAAQGVELPDGKQEQGQAQQQQQQQDQQQHQHQHHTAPAPPQPSAAASAVQLTAPPAVQLTAMPAPPQSAGPRCIPVPMPVPAPPAPAPAPLHSVGSLRIPIPVPVPGPAPQPRPAPTTDPIAARQEQPAAPARIATAPPPPPPPRPLAAPPAAAPAPPPPYVLIDDPYSPELVDMLQHCRHCGQLGLSVKAAGRVPALVSLYAPAVAGGSNVAAAAGDGGAQGWPAAVYLLDCAAADGLYGGGAGGEAAAGALLSCLRGLLADAGVAKVVYGVEGVRRLEAAIKGGVAAVNVLDMQVVLSGIVTMLGLPPLGAPTPLQPLVSEAVIMAPLYTQVVELSEALAGIGLWADRPGLLAALKQRHLAAMRDALWAASGRDRAWLVRPLGGSQLAVAAGAAQLLPELWGALVGEAVPRVAARAGDRRMQQLRSAAGAAAGGGA</sequence>
<feature type="region of interest" description="Disordered" evidence="1">
    <location>
        <begin position="1001"/>
        <end position="1084"/>
    </location>
</feature>
<feature type="region of interest" description="Disordered" evidence="1">
    <location>
        <begin position="1753"/>
        <end position="1795"/>
    </location>
</feature>
<feature type="region of interest" description="Disordered" evidence="1">
    <location>
        <begin position="421"/>
        <end position="491"/>
    </location>
</feature>
<feature type="compositionally biased region" description="Low complexity" evidence="1">
    <location>
        <begin position="1023"/>
        <end position="1063"/>
    </location>
</feature>
<evidence type="ECO:0000256" key="1">
    <source>
        <dbReference type="SAM" id="MobiDB-lite"/>
    </source>
</evidence>
<feature type="region of interest" description="Disordered" evidence="1">
    <location>
        <begin position="1"/>
        <end position="69"/>
    </location>
</feature>
<accession>A0A2J7ZTC1</accession>
<feature type="region of interest" description="Disordered" evidence="1">
    <location>
        <begin position="674"/>
        <end position="744"/>
    </location>
</feature>
<name>A0A2J7ZTC1_9CHLO</name>
<feature type="compositionally biased region" description="Low complexity" evidence="1">
    <location>
        <begin position="1759"/>
        <end position="1775"/>
    </location>
</feature>
<comment type="caution">
    <text evidence="2">The sequence shown here is derived from an EMBL/GenBank/DDBJ whole genome shotgun (WGS) entry which is preliminary data.</text>
</comment>
<feature type="region of interest" description="Disordered" evidence="1">
    <location>
        <begin position="1848"/>
        <end position="1900"/>
    </location>
</feature>
<feature type="compositionally biased region" description="Gly residues" evidence="1">
    <location>
        <begin position="1064"/>
        <end position="1076"/>
    </location>
</feature>
<dbReference type="EMBL" id="PGGS01000493">
    <property type="protein sequence ID" value="PNH03519.1"/>
    <property type="molecule type" value="Genomic_DNA"/>
</dbReference>
<evidence type="ECO:0000313" key="2">
    <source>
        <dbReference type="EMBL" id="PNH03519.1"/>
    </source>
</evidence>
<feature type="compositionally biased region" description="Low complexity" evidence="1">
    <location>
        <begin position="1001"/>
        <end position="1015"/>
    </location>
</feature>